<dbReference type="GO" id="GO:0016779">
    <property type="term" value="F:nucleotidyltransferase activity"/>
    <property type="evidence" value="ECO:0007669"/>
    <property type="project" value="InterPro"/>
</dbReference>
<dbReference type="Pfam" id="PF13427">
    <property type="entry name" value="AadA_C"/>
    <property type="match status" value="1"/>
</dbReference>
<gene>
    <name evidence="4" type="ORF">E4663_06585</name>
</gene>
<proteinExistence type="predicted"/>
<name>A0A4Z0H2Q5_9BACI</name>
<dbReference type="Proteomes" id="UP000297982">
    <property type="component" value="Unassembled WGS sequence"/>
</dbReference>
<feature type="domain" description="Adenylyltransferase AadA C-terminal" evidence="3">
    <location>
        <begin position="151"/>
        <end position="221"/>
    </location>
</feature>
<dbReference type="InterPro" id="IPR043519">
    <property type="entry name" value="NT_sf"/>
</dbReference>
<dbReference type="CDD" id="cd05403">
    <property type="entry name" value="NT_KNTase_like"/>
    <property type="match status" value="1"/>
</dbReference>
<dbReference type="InterPro" id="IPR002934">
    <property type="entry name" value="Polymerase_NTP_transf_dom"/>
</dbReference>
<keyword evidence="5" id="KW-1185">Reference proteome</keyword>
<dbReference type="AlphaFoldDB" id="A0A4Z0H2Q5"/>
<sequence length="263" mass="29662">MDPCLPVPSMIRSVVQPIEDAIRRLLSDQFVGLYIHGSAVTTGFVPDRSDIDVLVVTIDSLNDNQRKELTNFFLGLSDSPYPIEISIITKESLRSWSHPSTYEFHFSEAWRDELLLTRTSFCPVGVDGDLAAHVTMVRQRGVRVSGPEIKEVFPSIPEADFLSSVVDDTLQSLKTIGDNPNNAVLNAVRLYSYLKEGKYLSKEEGGRWAAEQFGEPFRSTVHHIWLRSFKRRMYFLSEGEILALKAELLRLLEGELGYPLGRG</sequence>
<dbReference type="Gene3D" id="3.30.460.10">
    <property type="entry name" value="Beta Polymerase, domain 2"/>
    <property type="match status" value="1"/>
</dbReference>
<organism evidence="4 5">
    <name type="scientific">Halobacillus salinus</name>
    <dbReference type="NCBI Taxonomy" id="192814"/>
    <lineage>
        <taxon>Bacteria</taxon>
        <taxon>Bacillati</taxon>
        <taxon>Bacillota</taxon>
        <taxon>Bacilli</taxon>
        <taxon>Bacillales</taxon>
        <taxon>Bacillaceae</taxon>
        <taxon>Halobacillus</taxon>
    </lineage>
</organism>
<protein>
    <submittedName>
        <fullName evidence="4">DUF4111 domain-containing protein</fullName>
    </submittedName>
</protein>
<dbReference type="STRING" id="192814.GCA_900166575_01720"/>
<dbReference type="Pfam" id="PF01909">
    <property type="entry name" value="NTP_transf_2"/>
    <property type="match status" value="1"/>
</dbReference>
<feature type="domain" description="Polymerase nucleotidyl transferase" evidence="2">
    <location>
        <begin position="30"/>
        <end position="105"/>
    </location>
</feature>
<evidence type="ECO:0000259" key="2">
    <source>
        <dbReference type="Pfam" id="PF01909"/>
    </source>
</evidence>
<dbReference type="EMBL" id="SRJC01000001">
    <property type="protein sequence ID" value="TGB04652.1"/>
    <property type="molecule type" value="Genomic_DNA"/>
</dbReference>
<evidence type="ECO:0000256" key="1">
    <source>
        <dbReference type="ARBA" id="ARBA00022679"/>
    </source>
</evidence>
<accession>A0A4Z0H2Q5</accession>
<reference evidence="4 5" key="1">
    <citation type="journal article" date="2003" name="Int. J. Syst. Evol. Microbiol.">
        <title>Halobacillus salinus sp. nov., isolated from a salt lake on the coast of the East Sea in Korea.</title>
        <authorList>
            <person name="Yoon J.H."/>
            <person name="Kang K.H."/>
            <person name="Park Y.H."/>
        </authorList>
    </citation>
    <scope>NUCLEOTIDE SEQUENCE [LARGE SCALE GENOMIC DNA]</scope>
    <source>
        <strain evidence="4 5">HSL-3</strain>
    </source>
</reference>
<evidence type="ECO:0000313" key="5">
    <source>
        <dbReference type="Proteomes" id="UP000297982"/>
    </source>
</evidence>
<dbReference type="RefSeq" id="WP_135327016.1">
    <property type="nucleotide sequence ID" value="NZ_SRJC01000001.1"/>
</dbReference>
<evidence type="ECO:0000259" key="3">
    <source>
        <dbReference type="Pfam" id="PF13427"/>
    </source>
</evidence>
<comment type="caution">
    <text evidence="4">The sequence shown here is derived from an EMBL/GenBank/DDBJ whole genome shotgun (WGS) entry which is preliminary data.</text>
</comment>
<dbReference type="InterPro" id="IPR025184">
    <property type="entry name" value="AadA_C"/>
</dbReference>
<dbReference type="SUPFAM" id="SSF81301">
    <property type="entry name" value="Nucleotidyltransferase"/>
    <property type="match status" value="1"/>
</dbReference>
<keyword evidence="1" id="KW-0808">Transferase</keyword>
<evidence type="ECO:0000313" key="4">
    <source>
        <dbReference type="EMBL" id="TGB04652.1"/>
    </source>
</evidence>